<dbReference type="SMART" id="SM00355">
    <property type="entry name" value="ZnF_C2H2"/>
    <property type="match status" value="8"/>
</dbReference>
<dbReference type="FunFam" id="3.30.160.60:FF:000100">
    <property type="entry name" value="Zinc finger 45-like"/>
    <property type="match status" value="1"/>
</dbReference>
<evidence type="ECO:0000256" key="2">
    <source>
        <dbReference type="ARBA" id="ARBA00022723"/>
    </source>
</evidence>
<evidence type="ECO:0000256" key="6">
    <source>
        <dbReference type="ARBA" id="ARBA00023015"/>
    </source>
</evidence>
<dbReference type="GO" id="GO:0003700">
    <property type="term" value="F:DNA-binding transcription factor activity"/>
    <property type="evidence" value="ECO:0007669"/>
    <property type="project" value="TreeGrafter"/>
</dbReference>
<dbReference type="InterPro" id="IPR036236">
    <property type="entry name" value="Znf_C2H2_sf"/>
</dbReference>
<dbReference type="PROSITE" id="PS00028">
    <property type="entry name" value="ZINC_FINGER_C2H2_1"/>
    <property type="match status" value="7"/>
</dbReference>
<feature type="domain" description="C2H2-type" evidence="10">
    <location>
        <begin position="134"/>
        <end position="164"/>
    </location>
</feature>
<dbReference type="OrthoDB" id="2019149at2759"/>
<keyword evidence="5" id="KW-0862">Zinc</keyword>
<proteinExistence type="predicted"/>
<sequence>MAASAAVTAAASAIGHRELSAGLIHRRGFAVDSDHHGSTKINNRLSLSKRKEEHGEVHVAANDETNSPEEATRNVQHTCEDCGVSFRKPAYLMQHMRCHSFERPFTCPMEDCFLSYRRKDHLNRHLLKHQGKVFECPIENCDKKFTFQGNMTRHVKKLHDGDLPCKVATQHICKEPGCEKTFKYLSKLKKHETSHAKQEYLEIICGEQGCSKLFINRESLRAHIESCHKYVKCEVCGTRQLKKNIKQHQRTHEHVAKPKLKCSFEGCEHTYSRKSNLKKHVKAIHEKLRPFACRTSGCHQKFHYKHVRDAHEKTHYYEQGDFLEADEQRLSRPRGGRKRQSIGIEALTRKRVVPLDRSSVLDDGANYLRWLLHDDDHSGEEPMPGAFAILT</sequence>
<dbReference type="EMBL" id="JADCNL010000006">
    <property type="protein sequence ID" value="KAG0476414.1"/>
    <property type="molecule type" value="Genomic_DNA"/>
</dbReference>
<dbReference type="GO" id="GO:0006357">
    <property type="term" value="P:regulation of transcription by RNA polymerase II"/>
    <property type="evidence" value="ECO:0007669"/>
    <property type="project" value="TreeGrafter"/>
</dbReference>
<comment type="subcellular location">
    <subcellularLocation>
        <location evidence="1">Nucleus</location>
    </subcellularLocation>
</comment>
<dbReference type="Pfam" id="PF00096">
    <property type="entry name" value="zf-C2H2"/>
    <property type="match status" value="4"/>
</dbReference>
<dbReference type="PANTHER" id="PTHR46179:SF13">
    <property type="entry name" value="C2H2-TYPE DOMAIN-CONTAINING PROTEIN"/>
    <property type="match status" value="1"/>
</dbReference>
<dbReference type="GO" id="GO:0080084">
    <property type="term" value="F:5S rDNA binding"/>
    <property type="evidence" value="ECO:0007669"/>
    <property type="project" value="TreeGrafter"/>
</dbReference>
<evidence type="ECO:0000256" key="5">
    <source>
        <dbReference type="ARBA" id="ARBA00022833"/>
    </source>
</evidence>
<evidence type="ECO:0000256" key="3">
    <source>
        <dbReference type="ARBA" id="ARBA00022737"/>
    </source>
</evidence>
<feature type="domain" description="C2H2-type" evidence="10">
    <location>
        <begin position="260"/>
        <end position="290"/>
    </location>
</feature>
<evidence type="ECO:0000256" key="4">
    <source>
        <dbReference type="ARBA" id="ARBA00022771"/>
    </source>
</evidence>
<feature type="domain" description="C2H2-type" evidence="10">
    <location>
        <begin position="291"/>
        <end position="320"/>
    </location>
</feature>
<keyword evidence="12" id="KW-1185">Reference proteome</keyword>
<feature type="domain" description="C2H2-type" evidence="10">
    <location>
        <begin position="77"/>
        <end position="104"/>
    </location>
</feature>
<feature type="domain" description="C2H2-type" evidence="10">
    <location>
        <begin position="105"/>
        <end position="134"/>
    </location>
</feature>
<dbReference type="PROSITE" id="PS50157">
    <property type="entry name" value="ZINC_FINGER_C2H2_2"/>
    <property type="match status" value="6"/>
</dbReference>
<gene>
    <name evidence="11" type="ORF">HPP92_013255</name>
</gene>
<evidence type="ECO:0000259" key="10">
    <source>
        <dbReference type="PROSITE" id="PS50157"/>
    </source>
</evidence>
<dbReference type="AlphaFoldDB" id="A0A835QUK5"/>
<evidence type="ECO:0000313" key="11">
    <source>
        <dbReference type="EMBL" id="KAG0476414.1"/>
    </source>
</evidence>
<evidence type="ECO:0000256" key="1">
    <source>
        <dbReference type="ARBA" id="ARBA00004123"/>
    </source>
</evidence>
<dbReference type="GO" id="GO:0005730">
    <property type="term" value="C:nucleolus"/>
    <property type="evidence" value="ECO:0007669"/>
    <property type="project" value="TreeGrafter"/>
</dbReference>
<keyword evidence="3" id="KW-0677">Repeat</keyword>
<dbReference type="PANTHER" id="PTHR46179">
    <property type="entry name" value="ZINC FINGER PROTEIN"/>
    <property type="match status" value="1"/>
</dbReference>
<keyword evidence="8" id="KW-0539">Nucleus</keyword>
<protein>
    <recommendedName>
        <fullName evidence="10">C2H2-type domain-containing protein</fullName>
    </recommendedName>
</protein>
<keyword evidence="6" id="KW-0805">Transcription regulation</keyword>
<comment type="caution">
    <text evidence="11">The sequence shown here is derived from an EMBL/GenBank/DDBJ whole genome shotgun (WGS) entry which is preliminary data.</text>
</comment>
<dbReference type="GO" id="GO:0008270">
    <property type="term" value="F:zinc ion binding"/>
    <property type="evidence" value="ECO:0007669"/>
    <property type="project" value="UniProtKB-KW"/>
</dbReference>
<name>A0A835QUK5_VANPL</name>
<evidence type="ECO:0000256" key="7">
    <source>
        <dbReference type="ARBA" id="ARBA00023163"/>
    </source>
</evidence>
<evidence type="ECO:0000313" key="12">
    <source>
        <dbReference type="Proteomes" id="UP000636800"/>
    </source>
</evidence>
<dbReference type="Proteomes" id="UP000636800">
    <property type="component" value="Chromosome 6"/>
</dbReference>
<organism evidence="11 12">
    <name type="scientific">Vanilla planifolia</name>
    <name type="common">Vanilla</name>
    <dbReference type="NCBI Taxonomy" id="51239"/>
    <lineage>
        <taxon>Eukaryota</taxon>
        <taxon>Viridiplantae</taxon>
        <taxon>Streptophyta</taxon>
        <taxon>Embryophyta</taxon>
        <taxon>Tracheophyta</taxon>
        <taxon>Spermatophyta</taxon>
        <taxon>Magnoliopsida</taxon>
        <taxon>Liliopsida</taxon>
        <taxon>Asparagales</taxon>
        <taxon>Orchidaceae</taxon>
        <taxon>Vanilloideae</taxon>
        <taxon>Vanilleae</taxon>
        <taxon>Vanilla</taxon>
    </lineage>
</organism>
<accession>A0A835QUK5</accession>
<dbReference type="InterPro" id="IPR051061">
    <property type="entry name" value="Zinc_finger_trans_reg"/>
</dbReference>
<keyword evidence="7" id="KW-0804">Transcription</keyword>
<feature type="domain" description="C2H2-type" evidence="10">
    <location>
        <begin position="171"/>
        <end position="200"/>
    </location>
</feature>
<evidence type="ECO:0000256" key="9">
    <source>
        <dbReference type="PROSITE-ProRule" id="PRU00042"/>
    </source>
</evidence>
<keyword evidence="2" id="KW-0479">Metal-binding</keyword>
<dbReference type="Gene3D" id="3.30.160.60">
    <property type="entry name" value="Classic Zinc Finger"/>
    <property type="match status" value="5"/>
</dbReference>
<dbReference type="InterPro" id="IPR013087">
    <property type="entry name" value="Znf_C2H2_type"/>
</dbReference>
<reference evidence="11 12" key="1">
    <citation type="journal article" date="2020" name="Nat. Food">
        <title>A phased Vanilla planifolia genome enables genetic improvement of flavour and production.</title>
        <authorList>
            <person name="Hasing T."/>
            <person name="Tang H."/>
            <person name="Brym M."/>
            <person name="Khazi F."/>
            <person name="Huang T."/>
            <person name="Chambers A.H."/>
        </authorList>
    </citation>
    <scope>NUCLEOTIDE SEQUENCE [LARGE SCALE GENOMIC DNA]</scope>
    <source>
        <tissue evidence="11">Leaf</tissue>
    </source>
</reference>
<evidence type="ECO:0000256" key="8">
    <source>
        <dbReference type="ARBA" id="ARBA00023242"/>
    </source>
</evidence>
<dbReference type="SUPFAM" id="SSF57667">
    <property type="entry name" value="beta-beta-alpha zinc fingers"/>
    <property type="match status" value="3"/>
</dbReference>
<keyword evidence="4 9" id="KW-0863">Zinc-finger</keyword>